<proteinExistence type="predicted"/>
<dbReference type="Proteomes" id="UP000308652">
    <property type="component" value="Unassembled WGS sequence"/>
</dbReference>
<feature type="transmembrane region" description="Helical" evidence="2">
    <location>
        <begin position="363"/>
        <end position="385"/>
    </location>
</feature>
<sequence length="406" mass="45944">MNLWGYRSQHARYVEKPLTPSQQEEARMLVSQVGIGVDDANLQRANERRPSVTNNTRESSKATSQASQDTHELVMHSAPVASSGFYQTSKKERSASRTQSHNHPVYPPIRSLTTTTFSVLGYNLDITPKEINQWRIQRLQTTSIGDYLHDLMSASFDCIRYQASQFLSAFDDSDASWEINVESLPIKQGEIIYGTTDGSRETSIKARFLRFRFPHIRFEWHIETPYSELNQIYLSRKSTAFPGLENIKIEVLWKAWARRAHNSDLVAYGSCTDTLIIFPGDRSFIIKKRIFTVINVLHPESMTPLEYPLTHPPLQRNDDVLVFSTSQTMIQYLRSSQRNMSALAALSALLASLQPIIDGQSKIGGLILAGIGITAATISVLSLLVDWTLKWIEANVARNRQLENPQ</sequence>
<feature type="region of interest" description="Disordered" evidence="1">
    <location>
        <begin position="85"/>
        <end position="108"/>
    </location>
</feature>
<evidence type="ECO:0000256" key="1">
    <source>
        <dbReference type="SAM" id="MobiDB-lite"/>
    </source>
</evidence>
<dbReference type="AlphaFoldDB" id="A0A5C3LQF1"/>
<name>A0A5C3LQF1_9AGAR</name>
<reference evidence="3 4" key="1">
    <citation type="journal article" date="2019" name="Nat. Ecol. Evol.">
        <title>Megaphylogeny resolves global patterns of mushroom evolution.</title>
        <authorList>
            <person name="Varga T."/>
            <person name="Krizsan K."/>
            <person name="Foldi C."/>
            <person name="Dima B."/>
            <person name="Sanchez-Garcia M."/>
            <person name="Sanchez-Ramirez S."/>
            <person name="Szollosi G.J."/>
            <person name="Szarkandi J.G."/>
            <person name="Papp V."/>
            <person name="Albert L."/>
            <person name="Andreopoulos W."/>
            <person name="Angelini C."/>
            <person name="Antonin V."/>
            <person name="Barry K.W."/>
            <person name="Bougher N.L."/>
            <person name="Buchanan P."/>
            <person name="Buyck B."/>
            <person name="Bense V."/>
            <person name="Catcheside P."/>
            <person name="Chovatia M."/>
            <person name="Cooper J."/>
            <person name="Damon W."/>
            <person name="Desjardin D."/>
            <person name="Finy P."/>
            <person name="Geml J."/>
            <person name="Haridas S."/>
            <person name="Hughes K."/>
            <person name="Justo A."/>
            <person name="Karasinski D."/>
            <person name="Kautmanova I."/>
            <person name="Kiss B."/>
            <person name="Kocsube S."/>
            <person name="Kotiranta H."/>
            <person name="LaButti K.M."/>
            <person name="Lechner B.E."/>
            <person name="Liimatainen K."/>
            <person name="Lipzen A."/>
            <person name="Lukacs Z."/>
            <person name="Mihaltcheva S."/>
            <person name="Morgado L.N."/>
            <person name="Niskanen T."/>
            <person name="Noordeloos M.E."/>
            <person name="Ohm R.A."/>
            <person name="Ortiz-Santana B."/>
            <person name="Ovrebo C."/>
            <person name="Racz N."/>
            <person name="Riley R."/>
            <person name="Savchenko A."/>
            <person name="Shiryaev A."/>
            <person name="Soop K."/>
            <person name="Spirin V."/>
            <person name="Szebenyi C."/>
            <person name="Tomsovsky M."/>
            <person name="Tulloss R.E."/>
            <person name="Uehling J."/>
            <person name="Grigoriev I.V."/>
            <person name="Vagvolgyi C."/>
            <person name="Papp T."/>
            <person name="Martin F.M."/>
            <person name="Miettinen O."/>
            <person name="Hibbett D.S."/>
            <person name="Nagy L.G."/>
        </authorList>
    </citation>
    <scope>NUCLEOTIDE SEQUENCE [LARGE SCALE GENOMIC DNA]</scope>
    <source>
        <strain evidence="3 4">CBS 166.37</strain>
    </source>
</reference>
<evidence type="ECO:0000313" key="4">
    <source>
        <dbReference type="Proteomes" id="UP000308652"/>
    </source>
</evidence>
<dbReference type="OrthoDB" id="3066270at2759"/>
<feature type="compositionally biased region" description="Polar residues" evidence="1">
    <location>
        <begin position="51"/>
        <end position="68"/>
    </location>
</feature>
<accession>A0A5C3LQF1</accession>
<keyword evidence="2" id="KW-0472">Membrane</keyword>
<feature type="region of interest" description="Disordered" evidence="1">
    <location>
        <begin position="40"/>
        <end position="72"/>
    </location>
</feature>
<evidence type="ECO:0000256" key="2">
    <source>
        <dbReference type="SAM" id="Phobius"/>
    </source>
</evidence>
<keyword evidence="4" id="KW-1185">Reference proteome</keyword>
<dbReference type="EMBL" id="ML213626">
    <property type="protein sequence ID" value="TFK34952.1"/>
    <property type="molecule type" value="Genomic_DNA"/>
</dbReference>
<keyword evidence="2" id="KW-0812">Transmembrane</keyword>
<evidence type="ECO:0000313" key="3">
    <source>
        <dbReference type="EMBL" id="TFK34952.1"/>
    </source>
</evidence>
<gene>
    <name evidence="3" type="ORF">BDQ12DRAFT_668963</name>
</gene>
<protein>
    <submittedName>
        <fullName evidence="3">Uncharacterized protein</fullName>
    </submittedName>
</protein>
<organism evidence="3 4">
    <name type="scientific">Crucibulum laeve</name>
    <dbReference type="NCBI Taxonomy" id="68775"/>
    <lineage>
        <taxon>Eukaryota</taxon>
        <taxon>Fungi</taxon>
        <taxon>Dikarya</taxon>
        <taxon>Basidiomycota</taxon>
        <taxon>Agaricomycotina</taxon>
        <taxon>Agaricomycetes</taxon>
        <taxon>Agaricomycetidae</taxon>
        <taxon>Agaricales</taxon>
        <taxon>Agaricineae</taxon>
        <taxon>Nidulariaceae</taxon>
        <taxon>Crucibulum</taxon>
    </lineage>
</organism>
<keyword evidence="2" id="KW-1133">Transmembrane helix</keyword>